<reference evidence="2 3" key="1">
    <citation type="submission" date="2018-06" db="EMBL/GenBank/DDBJ databases">
        <authorList>
            <consortium name="Pathogen Informatics"/>
            <person name="Doyle S."/>
        </authorList>
    </citation>
    <scope>NUCLEOTIDE SEQUENCE [LARGE SCALE GENOMIC DNA]</scope>
    <source>
        <strain evidence="2 3">NCTC10289</strain>
    </source>
</reference>
<dbReference type="AlphaFoldDB" id="A0A376D519"/>
<gene>
    <name evidence="2" type="ORF">NCTC10289_02585</name>
</gene>
<organism evidence="2 3">
    <name type="scientific">Corynebacterium minutissimum</name>
    <dbReference type="NCBI Taxonomy" id="38301"/>
    <lineage>
        <taxon>Bacteria</taxon>
        <taxon>Bacillati</taxon>
        <taxon>Actinomycetota</taxon>
        <taxon>Actinomycetes</taxon>
        <taxon>Mycobacteriales</taxon>
        <taxon>Corynebacteriaceae</taxon>
        <taxon>Corynebacterium</taxon>
    </lineage>
</organism>
<feature type="region of interest" description="Disordered" evidence="1">
    <location>
        <begin position="1"/>
        <end position="33"/>
    </location>
</feature>
<feature type="compositionally biased region" description="Basic and acidic residues" evidence="1">
    <location>
        <begin position="12"/>
        <end position="21"/>
    </location>
</feature>
<feature type="compositionally biased region" description="Polar residues" evidence="1">
    <location>
        <begin position="1"/>
        <end position="11"/>
    </location>
</feature>
<evidence type="ECO:0000313" key="3">
    <source>
        <dbReference type="Proteomes" id="UP000254287"/>
    </source>
</evidence>
<sequence>MNVASSLNAGSENEKSRDFTRSHQPHGNRTPLCPMMRKMSAEIYSLPTTPLVTSEYIEQGPRLSLRRGSNILTLQLPATFPEAELTDPRWVVQSHFIDRPHTLREFATEEPLEVGIPGPFTRIEVTLRDGDENLIETVTFTGITDEAPFIVYDRTTLIAPQGTLEAAEPLGIWAGWEVGPLPDQVRVPQREPVDVAKHGDFEWDFGVAILPNARGLDNEPIFTQSPRVHLIAEGEWRLDLTYAPLGGEQEEISEQTFEPGIAEPFPSDLYEDPWVGRYKVSLYRDDELVDVRFISLAEGLHMRASNEGPRGMDFRIIDALGAHSAFSYTLASPPKKPIALEKGLRTFEETEVSRREVVASDAGYELEFDVWPEALFSRVKRIGLEPTEHSDKPVIFAGQLDQDDMFTVHSPRPLPLAKFVTIDGRQKIKELARTSKTTQAVTNLAVPNAALANAVRKQPSAELFLMWSTLSYEDYLDSLPEEERAAHEARSLERRIVEYEASASTSLIYAALATVRKTPLVSRGLLGDGEVIIEQNVDPQVDLVGWAWPLANPTVSPTQLTPTENGFELPANLLEQGSLLVDVRELNPTSNLTAPARPSSASIVVTPEGAEPARASKDWTPEELWGAFRALHVLSQRSPNPKLQAMFDDIIDRLRANPEAALHALARTGVSVNQQARAIARTRLFHSPLESDMEQSADHYLDLLLDPSASENPKLTAVRDSGADGLTRPMLLNAATVHSPTPNVDDLMGEAARVAALRECFANNGALDALGTIEHLRKDATALASVVQNAGVDMSISHTLVALGAFASGNTADELNAAAWMPYISYAFALASRAAANDIIMESPLLKEDMPMLADVLPLAPRLFFYDLVTAEALFHNRDV</sequence>
<dbReference type="Proteomes" id="UP000254287">
    <property type="component" value="Unassembled WGS sequence"/>
</dbReference>
<name>A0A376D519_9CORY</name>
<proteinExistence type="predicted"/>
<accession>A0A376D519</accession>
<protein>
    <submittedName>
        <fullName evidence="2">Uncharacterized protein</fullName>
    </submittedName>
</protein>
<dbReference type="EMBL" id="UFXP01000001">
    <property type="protein sequence ID" value="STC81940.1"/>
    <property type="molecule type" value="Genomic_DNA"/>
</dbReference>
<evidence type="ECO:0000313" key="2">
    <source>
        <dbReference type="EMBL" id="STC81940.1"/>
    </source>
</evidence>
<evidence type="ECO:0000256" key="1">
    <source>
        <dbReference type="SAM" id="MobiDB-lite"/>
    </source>
</evidence>